<dbReference type="InterPro" id="IPR029063">
    <property type="entry name" value="SAM-dependent_MTases_sf"/>
</dbReference>
<dbReference type="SUPFAM" id="SSF53335">
    <property type="entry name" value="S-adenosyl-L-methionine-dependent methyltransferases"/>
    <property type="match status" value="1"/>
</dbReference>
<name>A0A853EZ00_9GAMM</name>
<comment type="caution">
    <text evidence="1">The sequence shown here is derived from an EMBL/GenBank/DDBJ whole genome shotgun (WGS) entry which is preliminary data.</text>
</comment>
<keyword evidence="1" id="KW-0808">Transferase</keyword>
<dbReference type="Proteomes" id="UP000568751">
    <property type="component" value="Unassembled WGS sequence"/>
</dbReference>
<dbReference type="GO" id="GO:0008168">
    <property type="term" value="F:methyltransferase activity"/>
    <property type="evidence" value="ECO:0007669"/>
    <property type="project" value="UniProtKB-KW"/>
</dbReference>
<keyword evidence="1" id="KW-0489">Methyltransferase</keyword>
<dbReference type="Pfam" id="PF13489">
    <property type="entry name" value="Methyltransf_23"/>
    <property type="match status" value="1"/>
</dbReference>
<gene>
    <name evidence="1" type="ORF">H0A76_02390</name>
</gene>
<protein>
    <submittedName>
        <fullName evidence="1">Class I SAM-dependent methyltransferase</fullName>
    </submittedName>
</protein>
<dbReference type="AlphaFoldDB" id="A0A853EZ00"/>
<evidence type="ECO:0000313" key="1">
    <source>
        <dbReference type="EMBL" id="NYT26853.1"/>
    </source>
</evidence>
<evidence type="ECO:0000313" key="2">
    <source>
        <dbReference type="Proteomes" id="UP000568751"/>
    </source>
</evidence>
<dbReference type="GO" id="GO:0032259">
    <property type="term" value="P:methylation"/>
    <property type="evidence" value="ECO:0007669"/>
    <property type="project" value="UniProtKB-KW"/>
</dbReference>
<dbReference type="Gene3D" id="3.40.50.150">
    <property type="entry name" value="Vaccinia Virus protein VP39"/>
    <property type="match status" value="1"/>
</dbReference>
<proteinExistence type="predicted"/>
<organism evidence="1 2">
    <name type="scientific">Candidatus Thiodubiliella endoseptemdiera</name>
    <dbReference type="NCBI Taxonomy" id="2738886"/>
    <lineage>
        <taxon>Bacteria</taxon>
        <taxon>Pseudomonadati</taxon>
        <taxon>Pseudomonadota</taxon>
        <taxon>Gammaproteobacteria</taxon>
        <taxon>Candidatus Pseudothioglobaceae</taxon>
        <taxon>Candidatus Thiodubiliella</taxon>
    </lineage>
</organism>
<dbReference type="EMBL" id="JACCHT010000001">
    <property type="protein sequence ID" value="NYT26853.1"/>
    <property type="molecule type" value="Genomic_DNA"/>
</dbReference>
<sequence>MNKSQQIVTHTCPLCYSHSLSSYYQNKYAEYLQCSQCDLVSVPVQFHLSAVDEKLRYDTHENNPENAGYRAFLSQVFEPVIAQIGKGDKGLDFGCGPGPTLSLMFEEVGYSVDLFDKFYANNLEVFERQYDFITATEVVEHLREPRVEMDRLLGMLKQGGVLAVMTQMISEKVDFASWYYKNDPTHICFFSKKTMYYLAKQWGIKVTFFGDNVALFMA</sequence>
<accession>A0A853EZ00</accession>
<reference evidence="1 2" key="1">
    <citation type="submission" date="2020-05" db="EMBL/GenBank/DDBJ databases">
        <title>Horizontal transmission and recombination maintain forever young bacterial symbiont genomes.</title>
        <authorList>
            <person name="Russell S.L."/>
            <person name="Pepper-Tunick E."/>
            <person name="Svedberg J."/>
            <person name="Byrne A."/>
            <person name="Ruelas Castillo J."/>
            <person name="Vollmers C."/>
            <person name="Beinart R.A."/>
            <person name="Corbett-Detig R."/>
        </authorList>
    </citation>
    <scope>NUCLEOTIDE SEQUENCE [LARGE SCALE GENOMIC DNA]</scope>
    <source>
        <strain evidence="1">455</strain>
    </source>
</reference>